<evidence type="ECO:0000256" key="6">
    <source>
        <dbReference type="ARBA" id="ARBA00023306"/>
    </source>
</evidence>
<dbReference type="GO" id="GO:0005886">
    <property type="term" value="C:plasma membrane"/>
    <property type="evidence" value="ECO:0007669"/>
    <property type="project" value="UniProtKB-SubCell"/>
</dbReference>
<dbReference type="InterPro" id="IPR009619">
    <property type="entry name" value="CrgA"/>
</dbReference>
<dbReference type="HAMAP" id="MF_00631">
    <property type="entry name" value="CrgA"/>
    <property type="match status" value="1"/>
</dbReference>
<dbReference type="GO" id="GO:0051301">
    <property type="term" value="P:cell division"/>
    <property type="evidence" value="ECO:0007669"/>
    <property type="project" value="UniProtKB-UniRule"/>
</dbReference>
<evidence type="ECO:0000256" key="5">
    <source>
        <dbReference type="ARBA" id="ARBA00023136"/>
    </source>
</evidence>
<protein>
    <recommendedName>
        <fullName evidence="7">Cell division protein CrgA</fullName>
    </recommendedName>
</protein>
<gene>
    <name evidence="7" type="primary">crgA</name>
    <name evidence="9" type="ORF">V5R04_13375</name>
</gene>
<dbReference type="AlphaFoldDB" id="A0AAU7DV88"/>
<evidence type="ECO:0000256" key="7">
    <source>
        <dbReference type="HAMAP-Rule" id="MF_00631"/>
    </source>
</evidence>
<evidence type="ECO:0000256" key="3">
    <source>
        <dbReference type="ARBA" id="ARBA00022692"/>
    </source>
</evidence>
<keyword evidence="1 7" id="KW-1003">Cell membrane</keyword>
<feature type="compositionally biased region" description="Basic residues" evidence="8">
    <location>
        <begin position="1"/>
        <end position="10"/>
    </location>
</feature>
<evidence type="ECO:0000256" key="1">
    <source>
        <dbReference type="ARBA" id="ARBA00022475"/>
    </source>
</evidence>
<keyword evidence="5 7" id="KW-0472">Membrane</keyword>
<keyword evidence="6 7" id="KW-0131">Cell cycle</keyword>
<sequence length="89" mass="9653">MPISKPRKKKVSPEETAEVVSHQGKKKEGNPAWLVPTMVTLLILGVAWIVVFYLSSANLGLPIPGIGQWNIAIGFTLMLGGLGLATRWE</sequence>
<dbReference type="EMBL" id="CP146203">
    <property type="protein sequence ID" value="XBH21192.1"/>
    <property type="molecule type" value="Genomic_DNA"/>
</dbReference>
<keyword evidence="3 7" id="KW-0812">Transmembrane</keyword>
<feature type="transmembrane region" description="Helical" evidence="7">
    <location>
        <begin position="66"/>
        <end position="85"/>
    </location>
</feature>
<comment type="similarity">
    <text evidence="7">Belongs to the CrgA family.</text>
</comment>
<evidence type="ECO:0000313" key="9">
    <source>
        <dbReference type="EMBL" id="XBH21192.1"/>
    </source>
</evidence>
<evidence type="ECO:0000256" key="2">
    <source>
        <dbReference type="ARBA" id="ARBA00022618"/>
    </source>
</evidence>
<organism evidence="9">
    <name type="scientific">Jonesiaceae bacterium BS-20</name>
    <dbReference type="NCBI Taxonomy" id="3120821"/>
    <lineage>
        <taxon>Bacteria</taxon>
        <taxon>Bacillati</taxon>
        <taxon>Actinomycetota</taxon>
        <taxon>Actinomycetes</taxon>
        <taxon>Micrococcales</taxon>
        <taxon>Jonesiaceae</taxon>
    </lineage>
</organism>
<feature type="transmembrane region" description="Helical" evidence="7">
    <location>
        <begin position="32"/>
        <end position="54"/>
    </location>
</feature>
<name>A0AAU7DV88_9MICO</name>
<feature type="region of interest" description="Disordered" evidence="8">
    <location>
        <begin position="1"/>
        <end position="27"/>
    </location>
</feature>
<keyword evidence="2 7" id="KW-0132">Cell division</keyword>
<proteinExistence type="inferred from homology"/>
<evidence type="ECO:0000256" key="4">
    <source>
        <dbReference type="ARBA" id="ARBA00022989"/>
    </source>
</evidence>
<reference evidence="9" key="1">
    <citation type="submission" date="2024-02" db="EMBL/GenBank/DDBJ databases">
        <title>Tomenella chthoni gen. nov. sp. nov., a member of the family Jonesiaceae isolated from bat guano.</title>
        <authorList>
            <person name="Miller S.L."/>
            <person name="King J."/>
            <person name="Sankaranarayanan K."/>
            <person name="Lawson P.A."/>
        </authorList>
    </citation>
    <scope>NUCLEOTIDE SEQUENCE</scope>
    <source>
        <strain evidence="9">BS-20</strain>
    </source>
</reference>
<accession>A0AAU7DV88</accession>
<keyword evidence="4 7" id="KW-1133">Transmembrane helix</keyword>
<evidence type="ECO:0000256" key="8">
    <source>
        <dbReference type="SAM" id="MobiDB-lite"/>
    </source>
</evidence>
<comment type="subcellular location">
    <subcellularLocation>
        <location evidence="7">Cell membrane</location>
        <topology evidence="7">Multi-pass membrane protein</topology>
    </subcellularLocation>
</comment>
<comment type="function">
    <text evidence="7">Involved in cell division.</text>
</comment>
<dbReference type="Pfam" id="PF06781">
    <property type="entry name" value="CrgA"/>
    <property type="match status" value="1"/>
</dbReference>